<dbReference type="GO" id="GO:0070929">
    <property type="term" value="P:trans-translation"/>
    <property type="evidence" value="ECO:0007669"/>
    <property type="project" value="UniProtKB-UniRule"/>
</dbReference>
<comment type="similarity">
    <text evidence="3">Belongs to the SmpB family.</text>
</comment>
<organism evidence="5 6">
    <name type="scientific">Pseudoxanthomonas broegbernensis</name>
    <dbReference type="NCBI Taxonomy" id="83619"/>
    <lineage>
        <taxon>Bacteria</taxon>
        <taxon>Pseudomonadati</taxon>
        <taxon>Pseudomonadota</taxon>
        <taxon>Gammaproteobacteria</taxon>
        <taxon>Lysobacterales</taxon>
        <taxon>Lysobacteraceae</taxon>
        <taxon>Pseudoxanthomonas</taxon>
    </lineage>
</organism>
<dbReference type="GO" id="GO:0005829">
    <property type="term" value="C:cytosol"/>
    <property type="evidence" value="ECO:0007669"/>
    <property type="project" value="TreeGrafter"/>
</dbReference>
<evidence type="ECO:0000313" key="6">
    <source>
        <dbReference type="Proteomes" id="UP000462066"/>
    </source>
</evidence>
<reference evidence="5 6" key="1">
    <citation type="submission" date="2017-10" db="EMBL/GenBank/DDBJ databases">
        <title>Whole genome sequencing of Pseudoxanthomonas broegbernensis DSM 12573(T).</title>
        <authorList>
            <person name="Kumar S."/>
            <person name="Bansal K."/>
            <person name="Kaur A."/>
            <person name="Patil P."/>
            <person name="Sharma S."/>
            <person name="Patil P.B."/>
        </authorList>
    </citation>
    <scope>NUCLEOTIDE SEQUENCE [LARGE SCALE GENOMIC DNA]</scope>
    <source>
        <strain evidence="5 6">DSM 12573</strain>
    </source>
</reference>
<dbReference type="PANTHER" id="PTHR30308:SF2">
    <property type="entry name" value="SSRA-BINDING PROTEIN"/>
    <property type="match status" value="1"/>
</dbReference>
<comment type="function">
    <text evidence="3">Required for rescue of stalled ribosomes mediated by trans-translation. Binds to transfer-messenger RNA (tmRNA), required for stable association of tmRNA with ribosomes. tmRNA and SmpB together mimic tRNA shape, replacing the anticodon stem-loop with SmpB. tmRNA is encoded by the ssrA gene; the 2 termini fold to resemble tRNA(Ala) and it encodes a 'tag peptide', a short internal open reading frame. During trans-translation Ala-aminoacylated tmRNA acts like a tRNA, entering the A-site of stalled ribosomes, displacing the stalled mRNA. The ribosome then switches to translate the ORF on the tmRNA; the nascent peptide is terminated with the 'tag peptide' encoded by the tmRNA and targeted for degradation. The ribosome is freed to recommence translation, which seems to be the essential function of trans-translation.</text>
</comment>
<proteinExistence type="inferred from homology"/>
<dbReference type="InterPro" id="IPR000037">
    <property type="entry name" value="SsrA-bd_prot"/>
</dbReference>
<protein>
    <recommendedName>
        <fullName evidence="3">SsrA-binding protein</fullName>
    </recommendedName>
    <alternativeName>
        <fullName evidence="3">Small protein B</fullName>
    </alternativeName>
</protein>
<dbReference type="CDD" id="cd09294">
    <property type="entry name" value="SmpB"/>
    <property type="match status" value="1"/>
</dbReference>
<comment type="subcellular location">
    <subcellularLocation>
        <location evidence="3">Cytoplasm</location>
    </subcellularLocation>
    <text evidence="3">The tmRNA-SmpB complex associates with stalled 70S ribosomes.</text>
</comment>
<gene>
    <name evidence="3 5" type="primary">smpB</name>
    <name evidence="5" type="ORF">B1992_02855</name>
</gene>
<feature type="compositionally biased region" description="Basic and acidic residues" evidence="4">
    <location>
        <begin position="1"/>
        <end position="18"/>
    </location>
</feature>
<keyword evidence="2 3" id="KW-0694">RNA-binding</keyword>
<dbReference type="Gene3D" id="2.40.280.10">
    <property type="match status" value="1"/>
</dbReference>
<dbReference type="RefSeq" id="WP_162309944.1">
    <property type="nucleotide sequence ID" value="NZ_JACHGU010000002.1"/>
</dbReference>
<keyword evidence="1 3" id="KW-0963">Cytoplasm</keyword>
<evidence type="ECO:0000256" key="3">
    <source>
        <dbReference type="HAMAP-Rule" id="MF_00023"/>
    </source>
</evidence>
<dbReference type="Proteomes" id="UP000462066">
    <property type="component" value="Unassembled WGS sequence"/>
</dbReference>
<accession>A0A7V8K8C0</accession>
<dbReference type="HAMAP" id="MF_00023">
    <property type="entry name" value="SmpB"/>
    <property type="match status" value="1"/>
</dbReference>
<evidence type="ECO:0000313" key="5">
    <source>
        <dbReference type="EMBL" id="KAF1687615.1"/>
    </source>
</evidence>
<name>A0A7V8K8C0_9GAMM</name>
<feature type="region of interest" description="Disordered" evidence="4">
    <location>
        <begin position="140"/>
        <end position="171"/>
    </location>
</feature>
<evidence type="ECO:0000256" key="1">
    <source>
        <dbReference type="ARBA" id="ARBA00022490"/>
    </source>
</evidence>
<sequence length="171" mass="19707">MSKKPAHDKAKAKSKAEPANRTIALNKRARYEYHLIERVEAGIALQGWEVKAIRAGRANLTDGYAYVQDGEIYLIGAQITPLIQASTHVVANDRRTRKLLLHRHEIDKLIGKVEREGHTLVPTAMYWSGNKVKLEIALAKGKKEHDKRDTEKERDWQREKQRVMRRHNKNA</sequence>
<evidence type="ECO:0000256" key="4">
    <source>
        <dbReference type="SAM" id="MobiDB-lite"/>
    </source>
</evidence>
<feature type="region of interest" description="Disordered" evidence="4">
    <location>
        <begin position="1"/>
        <end position="21"/>
    </location>
</feature>
<dbReference type="AlphaFoldDB" id="A0A7V8K8C0"/>
<comment type="caution">
    <text evidence="5">The sequence shown here is derived from an EMBL/GenBank/DDBJ whole genome shotgun (WGS) entry which is preliminary data.</text>
</comment>
<dbReference type="EMBL" id="MWIP01000002">
    <property type="protein sequence ID" value="KAF1687615.1"/>
    <property type="molecule type" value="Genomic_DNA"/>
</dbReference>
<feature type="compositionally biased region" description="Basic and acidic residues" evidence="4">
    <location>
        <begin position="141"/>
        <end position="162"/>
    </location>
</feature>
<dbReference type="NCBIfam" id="TIGR00086">
    <property type="entry name" value="smpB"/>
    <property type="match status" value="1"/>
</dbReference>
<keyword evidence="6" id="KW-1185">Reference proteome</keyword>
<dbReference type="GO" id="GO:0070930">
    <property type="term" value="P:trans-translation-dependent protein tagging"/>
    <property type="evidence" value="ECO:0007669"/>
    <property type="project" value="TreeGrafter"/>
</dbReference>
<dbReference type="PROSITE" id="PS01317">
    <property type="entry name" value="SSRP"/>
    <property type="match status" value="1"/>
</dbReference>
<dbReference type="InterPro" id="IPR020081">
    <property type="entry name" value="SsrA-bd_prot_CS"/>
</dbReference>
<dbReference type="InterPro" id="IPR023620">
    <property type="entry name" value="SmpB"/>
</dbReference>
<dbReference type="PANTHER" id="PTHR30308">
    <property type="entry name" value="TMRNA-BINDING COMPONENT OF TRANS-TRANSLATION TAGGING COMPLEX"/>
    <property type="match status" value="1"/>
</dbReference>
<dbReference type="GO" id="GO:0003723">
    <property type="term" value="F:RNA binding"/>
    <property type="evidence" value="ECO:0007669"/>
    <property type="project" value="UniProtKB-UniRule"/>
</dbReference>
<dbReference type="NCBIfam" id="NF003843">
    <property type="entry name" value="PRK05422.1"/>
    <property type="match status" value="1"/>
</dbReference>
<dbReference type="Pfam" id="PF01668">
    <property type="entry name" value="SmpB"/>
    <property type="match status" value="1"/>
</dbReference>
<dbReference type="SUPFAM" id="SSF74982">
    <property type="entry name" value="Small protein B (SmpB)"/>
    <property type="match status" value="1"/>
</dbReference>
<evidence type="ECO:0000256" key="2">
    <source>
        <dbReference type="ARBA" id="ARBA00022884"/>
    </source>
</evidence>